<sequence length="520" mass="56501">MGALVEGTGMEELSLIVAYGTDMGNAEDAAMTFAESVTALGIAAEAVELNQVDVTELQSATHLVAVVSTFGEGEFPDTATLFWEALQASTDRLHNLHFAVLALGDSSYEMFCNAGKLLDERLESLGATRMVDRVDVDGYYEQPAKAWTTDVVKVLTAERGAPAPAQAVPAVQAVAAPLRERHEIVEAEVAVNRLLTAAGSGKEVRHYEVEPAGPGMAYQAGDSLAVHATNDPALVSLLLTELGVGPDHTVPDHDEPLGVLLTECLEIRTPSRALQELAGPAADGEDVLDLVRRAGLTAEELLDTLRPLVFRDYSIASSPLVHPGRIHLTVASVRYRRGDREYGGVASTFLADRGDRIRVHLRPNHNFRLPAPDVPIIMIGPGTGIAPFRAFLQERRATAAPGRSWLFFGDRHRATDYLYGDELEDFLAAGTLTRLDLAFSRDQDVKDYVQHRMSENADELFGWLADGAHLYVCGDADRMARDVDATLHQVVARGGGMDTEAAHAYVNDLIKNHRYVRDVY</sequence>
<dbReference type="EMBL" id="BCSY01000036">
    <property type="protein sequence ID" value="GAS95190.1"/>
    <property type="molecule type" value="Genomic_DNA"/>
</dbReference>
<feature type="domain" description="Flavodoxin-like" evidence="11">
    <location>
        <begin position="15"/>
        <end position="152"/>
    </location>
</feature>
<dbReference type="Proteomes" id="UP000069443">
    <property type="component" value="Unassembled WGS sequence"/>
</dbReference>
<evidence type="ECO:0000313" key="13">
    <source>
        <dbReference type="EMBL" id="GAS95190.1"/>
    </source>
</evidence>
<dbReference type="GO" id="GO:0010181">
    <property type="term" value="F:FMN binding"/>
    <property type="evidence" value="ECO:0007669"/>
    <property type="project" value="InterPro"/>
</dbReference>
<dbReference type="Pfam" id="PF00258">
    <property type="entry name" value="Flavodoxin_1"/>
    <property type="match status" value="1"/>
</dbReference>
<proteinExistence type="predicted"/>
<accession>A0A117I9R0</accession>
<evidence type="ECO:0000259" key="11">
    <source>
        <dbReference type="PROSITE" id="PS50902"/>
    </source>
</evidence>
<reference evidence="14" key="1">
    <citation type="journal article" date="2016" name="Genome Announc.">
        <title>Draft Genome Sequences of Five Rapidly Growing Mycobacterium Species, M. thermoresistibile, M. fortuitum subsp. acetamidolyticum, M. canariasense, M. brisbanense, and M. novocastrense.</title>
        <authorList>
            <person name="Katahira K."/>
            <person name="Ogura Y."/>
            <person name="Gotoh Y."/>
            <person name="Hayashi T."/>
        </authorList>
    </citation>
    <scope>NUCLEOTIDE SEQUENCE [LARGE SCALE GENOMIC DNA]</scope>
    <source>
        <strain evidence="14">JCM15298</strain>
    </source>
</reference>
<dbReference type="CDD" id="cd06199">
    <property type="entry name" value="SiR"/>
    <property type="match status" value="1"/>
</dbReference>
<dbReference type="FunFam" id="3.40.50.80:FF:000001">
    <property type="entry name" value="NADPH--cytochrome P450 reductase 1"/>
    <property type="match status" value="1"/>
</dbReference>
<dbReference type="PROSITE" id="PS50902">
    <property type="entry name" value="FLAVODOXIN_LIKE"/>
    <property type="match status" value="1"/>
</dbReference>
<dbReference type="SUPFAM" id="SSF52343">
    <property type="entry name" value="Ferredoxin reductase-like, C-terminal NADP-linked domain"/>
    <property type="match status" value="1"/>
</dbReference>
<dbReference type="InterPro" id="IPR017938">
    <property type="entry name" value="Riboflavin_synthase-like_b-brl"/>
</dbReference>
<dbReference type="GO" id="GO:0005829">
    <property type="term" value="C:cytosol"/>
    <property type="evidence" value="ECO:0007669"/>
    <property type="project" value="TreeGrafter"/>
</dbReference>
<dbReference type="Gene3D" id="3.40.50.360">
    <property type="match status" value="1"/>
</dbReference>
<dbReference type="InterPro" id="IPR001709">
    <property type="entry name" value="Flavoprot_Pyr_Nucl_cyt_Rdtase"/>
</dbReference>
<keyword evidence="6" id="KW-0274">FAD</keyword>
<name>A0A117I9R0_MYCCR</name>
<dbReference type="SUPFAM" id="SSF52218">
    <property type="entry name" value="Flavoproteins"/>
    <property type="match status" value="1"/>
</dbReference>
<dbReference type="SUPFAM" id="SSF63380">
    <property type="entry name" value="Riboflavin synthase domain-like"/>
    <property type="match status" value="1"/>
</dbReference>
<evidence type="ECO:0000256" key="3">
    <source>
        <dbReference type="ARBA" id="ARBA00012604"/>
    </source>
</evidence>
<dbReference type="Gene3D" id="2.40.30.10">
    <property type="entry name" value="Translation factors"/>
    <property type="match status" value="2"/>
</dbReference>
<evidence type="ECO:0000313" key="14">
    <source>
        <dbReference type="Proteomes" id="UP000069443"/>
    </source>
</evidence>
<evidence type="ECO:0000256" key="2">
    <source>
        <dbReference type="ARBA" id="ARBA00001974"/>
    </source>
</evidence>
<dbReference type="Pfam" id="PF00175">
    <property type="entry name" value="NAD_binding_1"/>
    <property type="match status" value="1"/>
</dbReference>
<dbReference type="Gene3D" id="3.40.50.80">
    <property type="entry name" value="Nucleotide-binding domain of ferredoxin-NADP reductase (FNR) module"/>
    <property type="match status" value="1"/>
</dbReference>
<comment type="catalytic activity">
    <reaction evidence="10">
        <text>hydrogen sulfide + 3 NADP(+) + 3 H2O = sulfite + 3 NADPH + 4 H(+)</text>
        <dbReference type="Rhea" id="RHEA:13801"/>
        <dbReference type="ChEBI" id="CHEBI:15377"/>
        <dbReference type="ChEBI" id="CHEBI:15378"/>
        <dbReference type="ChEBI" id="CHEBI:17359"/>
        <dbReference type="ChEBI" id="CHEBI:29919"/>
        <dbReference type="ChEBI" id="CHEBI:57783"/>
        <dbReference type="ChEBI" id="CHEBI:58349"/>
        <dbReference type="EC" id="1.8.1.2"/>
    </reaction>
</comment>
<dbReference type="PROSITE" id="PS51384">
    <property type="entry name" value="FAD_FR"/>
    <property type="match status" value="1"/>
</dbReference>
<feature type="domain" description="FAD-binding FR-type" evidence="12">
    <location>
        <begin position="182"/>
        <end position="388"/>
    </location>
</feature>
<evidence type="ECO:0000256" key="8">
    <source>
        <dbReference type="ARBA" id="ARBA00023002"/>
    </source>
</evidence>
<protein>
    <recommendedName>
        <fullName evidence="3">assimilatory sulfite reductase (NADPH)</fullName>
        <ecNumber evidence="3">1.8.1.2</ecNumber>
    </recommendedName>
</protein>
<evidence type="ECO:0000259" key="12">
    <source>
        <dbReference type="PROSITE" id="PS51384"/>
    </source>
</evidence>
<dbReference type="InterPro" id="IPR017927">
    <property type="entry name" value="FAD-bd_FR_type"/>
</dbReference>
<dbReference type="Gene3D" id="1.20.990.10">
    <property type="entry name" value="NADPH-cytochrome p450 Reductase, Chain A, domain 3"/>
    <property type="match status" value="2"/>
</dbReference>
<dbReference type="InterPro" id="IPR023173">
    <property type="entry name" value="NADPH_Cyt_P450_Rdtase_alpha"/>
</dbReference>
<gene>
    <name evidence="13" type="ORF">RMCC_2156</name>
</gene>
<evidence type="ECO:0000256" key="4">
    <source>
        <dbReference type="ARBA" id="ARBA00022630"/>
    </source>
</evidence>
<dbReference type="GO" id="GO:0004783">
    <property type="term" value="F:sulfite reductase (NADPH) activity"/>
    <property type="evidence" value="ECO:0007669"/>
    <property type="project" value="UniProtKB-EC"/>
</dbReference>
<dbReference type="PRINTS" id="PR00371">
    <property type="entry name" value="FPNCR"/>
</dbReference>
<dbReference type="Pfam" id="PF00667">
    <property type="entry name" value="FAD_binding_1"/>
    <property type="match status" value="2"/>
</dbReference>
<comment type="cofactor">
    <cofactor evidence="1">
        <name>FMN</name>
        <dbReference type="ChEBI" id="CHEBI:58210"/>
    </cofactor>
</comment>
<dbReference type="PANTHER" id="PTHR19384:SF128">
    <property type="entry name" value="NADPH OXIDOREDUCTASE A"/>
    <property type="match status" value="1"/>
</dbReference>
<dbReference type="AlphaFoldDB" id="A0A117I9R0"/>
<evidence type="ECO:0000256" key="5">
    <source>
        <dbReference type="ARBA" id="ARBA00022643"/>
    </source>
</evidence>
<dbReference type="InterPro" id="IPR003097">
    <property type="entry name" value="CysJ-like_FAD-binding"/>
</dbReference>
<dbReference type="InterPro" id="IPR001433">
    <property type="entry name" value="OxRdtase_FAD/NAD-bd"/>
</dbReference>
<dbReference type="PANTHER" id="PTHR19384">
    <property type="entry name" value="NITRIC OXIDE SYNTHASE-RELATED"/>
    <property type="match status" value="1"/>
</dbReference>
<evidence type="ECO:0000256" key="10">
    <source>
        <dbReference type="ARBA" id="ARBA00052219"/>
    </source>
</evidence>
<dbReference type="PRINTS" id="PR00369">
    <property type="entry name" value="FLAVODOXIN"/>
</dbReference>
<evidence type="ECO:0000256" key="1">
    <source>
        <dbReference type="ARBA" id="ARBA00001917"/>
    </source>
</evidence>
<keyword evidence="4" id="KW-0285">Flavoprotein</keyword>
<evidence type="ECO:0000256" key="7">
    <source>
        <dbReference type="ARBA" id="ARBA00022857"/>
    </source>
</evidence>
<organism evidence="13 14">
    <name type="scientific">Mycolicibacterium canariasense</name>
    <name type="common">Mycobacterium canariasense</name>
    <dbReference type="NCBI Taxonomy" id="228230"/>
    <lineage>
        <taxon>Bacteria</taxon>
        <taxon>Bacillati</taxon>
        <taxon>Actinomycetota</taxon>
        <taxon>Actinomycetes</taxon>
        <taxon>Mycobacteriales</taxon>
        <taxon>Mycobacteriaceae</taxon>
        <taxon>Mycolicibacterium</taxon>
    </lineage>
</organism>
<keyword evidence="7" id="KW-0521">NADP</keyword>
<dbReference type="EC" id="1.8.1.2" evidence="3"/>
<evidence type="ECO:0000256" key="6">
    <source>
        <dbReference type="ARBA" id="ARBA00022827"/>
    </source>
</evidence>
<evidence type="ECO:0000256" key="9">
    <source>
        <dbReference type="ARBA" id="ARBA00023192"/>
    </source>
</evidence>
<dbReference type="InterPro" id="IPR001094">
    <property type="entry name" value="Flavdoxin-like"/>
</dbReference>
<keyword evidence="9" id="KW-0198">Cysteine biosynthesis</keyword>
<keyword evidence="14" id="KW-1185">Reference proteome</keyword>
<comment type="caution">
    <text evidence="13">The sequence shown here is derived from an EMBL/GenBank/DDBJ whole genome shotgun (WGS) entry which is preliminary data.</text>
</comment>
<keyword evidence="9" id="KW-0028">Amino-acid biosynthesis</keyword>
<dbReference type="InterPro" id="IPR029039">
    <property type="entry name" value="Flavoprotein-like_sf"/>
</dbReference>
<dbReference type="STRING" id="228230.RMCC_2156"/>
<dbReference type="GO" id="GO:0050660">
    <property type="term" value="F:flavin adenine dinucleotide binding"/>
    <property type="evidence" value="ECO:0007669"/>
    <property type="project" value="TreeGrafter"/>
</dbReference>
<comment type="cofactor">
    <cofactor evidence="2">
        <name>FAD</name>
        <dbReference type="ChEBI" id="CHEBI:57692"/>
    </cofactor>
</comment>
<keyword evidence="5" id="KW-0288">FMN</keyword>
<dbReference type="GO" id="GO:0019344">
    <property type="term" value="P:cysteine biosynthetic process"/>
    <property type="evidence" value="ECO:0007669"/>
    <property type="project" value="UniProtKB-KW"/>
</dbReference>
<reference evidence="14" key="2">
    <citation type="submission" date="2016-02" db="EMBL/GenBank/DDBJ databases">
        <title>Draft genome sequence of five rapidly growing Mycobacterium species.</title>
        <authorList>
            <person name="Katahira K."/>
            <person name="Gotou Y."/>
            <person name="Iida K."/>
            <person name="Ogura Y."/>
            <person name="Hayashi T."/>
        </authorList>
    </citation>
    <scope>NUCLEOTIDE SEQUENCE [LARGE SCALE GENOMIC DNA]</scope>
    <source>
        <strain evidence="14">JCM15298</strain>
    </source>
</reference>
<dbReference type="InterPro" id="IPR039261">
    <property type="entry name" value="FNR_nucleotide-bd"/>
</dbReference>
<dbReference type="InterPro" id="IPR008254">
    <property type="entry name" value="Flavodoxin/NO_synth"/>
</dbReference>
<keyword evidence="8" id="KW-0560">Oxidoreductase</keyword>